<gene>
    <name evidence="4" type="ORF">QBC42DRAFT_307700</name>
</gene>
<reference evidence="4" key="1">
    <citation type="journal article" date="2023" name="Mol. Phylogenet. Evol.">
        <title>Genome-scale phylogeny and comparative genomics of the fungal order Sordariales.</title>
        <authorList>
            <person name="Hensen N."/>
            <person name="Bonometti L."/>
            <person name="Westerberg I."/>
            <person name="Brannstrom I.O."/>
            <person name="Guillou S."/>
            <person name="Cros-Aarteil S."/>
            <person name="Calhoun S."/>
            <person name="Haridas S."/>
            <person name="Kuo A."/>
            <person name="Mondo S."/>
            <person name="Pangilinan J."/>
            <person name="Riley R."/>
            <person name="LaButti K."/>
            <person name="Andreopoulos B."/>
            <person name="Lipzen A."/>
            <person name="Chen C."/>
            <person name="Yan M."/>
            <person name="Daum C."/>
            <person name="Ng V."/>
            <person name="Clum A."/>
            <person name="Steindorff A."/>
            <person name="Ohm R.A."/>
            <person name="Martin F."/>
            <person name="Silar P."/>
            <person name="Natvig D.O."/>
            <person name="Lalanne C."/>
            <person name="Gautier V."/>
            <person name="Ament-Velasquez S.L."/>
            <person name="Kruys A."/>
            <person name="Hutchinson M.I."/>
            <person name="Powell A.J."/>
            <person name="Barry K."/>
            <person name="Miller A.N."/>
            <person name="Grigoriev I.V."/>
            <person name="Debuchy R."/>
            <person name="Gladieux P."/>
            <person name="Hiltunen Thoren M."/>
            <person name="Johannesson H."/>
        </authorList>
    </citation>
    <scope>NUCLEOTIDE SEQUENCE</scope>
    <source>
        <strain evidence="4">PSN324</strain>
    </source>
</reference>
<name>A0AAV9HGI0_9PEZI</name>
<dbReference type="EMBL" id="MU865032">
    <property type="protein sequence ID" value="KAK4459597.1"/>
    <property type="molecule type" value="Genomic_DNA"/>
</dbReference>
<dbReference type="GO" id="GO:0003682">
    <property type="term" value="F:chromatin binding"/>
    <property type="evidence" value="ECO:0007669"/>
    <property type="project" value="TreeGrafter"/>
</dbReference>
<dbReference type="PANTHER" id="PTHR15111">
    <property type="entry name" value="RNA POLYMERASE II SUBUNIT 5-MEDIATING PROTEIN NNX3"/>
    <property type="match status" value="1"/>
</dbReference>
<dbReference type="Pfam" id="PF13758">
    <property type="entry name" value="Prefoldin_3"/>
    <property type="match status" value="1"/>
</dbReference>
<feature type="region of interest" description="Disordered" evidence="2">
    <location>
        <begin position="310"/>
        <end position="351"/>
    </location>
</feature>
<dbReference type="Proteomes" id="UP001321749">
    <property type="component" value="Unassembled WGS sequence"/>
</dbReference>
<organism evidence="4 5">
    <name type="scientific">Cladorrhinum samala</name>
    <dbReference type="NCBI Taxonomy" id="585594"/>
    <lineage>
        <taxon>Eukaryota</taxon>
        <taxon>Fungi</taxon>
        <taxon>Dikarya</taxon>
        <taxon>Ascomycota</taxon>
        <taxon>Pezizomycotina</taxon>
        <taxon>Sordariomycetes</taxon>
        <taxon>Sordariomycetidae</taxon>
        <taxon>Sordariales</taxon>
        <taxon>Podosporaceae</taxon>
        <taxon>Cladorrhinum</taxon>
    </lineage>
</organism>
<sequence>MAQPKEHLTNIDRHVQLLEEKVNKLRASLSHWQQWYLEYSSLKEEVEELPKETPPHEELRRIRRDFDGTVLNKKELNEIIGKNDLRDVEQIVGILSRRLDYVEQNINTLNKLLENEENRLAAATVVANPDAPNDEESGLPITDIIEELDEDDNVVNYRLQSGGDVANKVVDALKKAGIQEKDIPKTEAENSNANLESVATDAKGEADKLALETKSTTTPASESAPPDATPTVKKSVSFAEDTKLGHGDMEQSQSRAAQKLQDIMKTAKEQESMDMSTAVMPEDESEEDKQMRREMLEYSMSEIGPVVAELQLEEGDFDDDDDWDFDEDEYGEDEDEDSEEDELGRSKHSVLDSDYIARMQELEKRLGVQSAFAVDRSETKPSKKSVEGIGQIAVVKEAAPETAPPAEPKLKEKKNVSFAPTLDIAPETVSKPAPSPAKSEKPKVDPFGDIVEKTADIEISEAPEPTLKRVSRFKKERAVGLPLEAPASGLLPPGPHQVPASFIQSQRITPAEPTPPEDLTLAAAVVERPTPAEVPEPDDMDDVLVYQAAAVEYNRKRNNIIQQQGGFVEREFGEEDGLVPLDEELGGPKKMSKFKAARLAKLQ</sequence>
<dbReference type="GO" id="GO:0000122">
    <property type="term" value="P:negative regulation of transcription by RNA polymerase II"/>
    <property type="evidence" value="ECO:0007669"/>
    <property type="project" value="TreeGrafter"/>
</dbReference>
<feature type="compositionally biased region" description="Basic and acidic residues" evidence="2">
    <location>
        <begin position="240"/>
        <end position="249"/>
    </location>
</feature>
<keyword evidence="1" id="KW-0175">Coiled coil</keyword>
<dbReference type="PANTHER" id="PTHR15111:SF0">
    <property type="entry name" value="UNCONVENTIONAL PREFOLDIN RPB5 INTERACTOR 1"/>
    <property type="match status" value="1"/>
</dbReference>
<evidence type="ECO:0000259" key="3">
    <source>
        <dbReference type="Pfam" id="PF12927"/>
    </source>
</evidence>
<feature type="coiled-coil region" evidence="1">
    <location>
        <begin position="99"/>
        <end position="126"/>
    </location>
</feature>
<dbReference type="AlphaFoldDB" id="A0AAV9HGI0"/>
<comment type="caution">
    <text evidence="4">The sequence shown here is derived from an EMBL/GenBank/DDBJ whole genome shotgun (WGS) entry which is preliminary data.</text>
</comment>
<evidence type="ECO:0000313" key="5">
    <source>
        <dbReference type="Proteomes" id="UP001321749"/>
    </source>
</evidence>
<dbReference type="SUPFAM" id="SSF46579">
    <property type="entry name" value="Prefoldin"/>
    <property type="match status" value="1"/>
</dbReference>
<feature type="compositionally biased region" description="Basic and acidic residues" evidence="2">
    <location>
        <begin position="438"/>
        <end position="449"/>
    </location>
</feature>
<feature type="region of interest" description="Disordered" evidence="2">
    <location>
        <begin position="212"/>
        <end position="290"/>
    </location>
</feature>
<dbReference type="InterPro" id="IPR024325">
    <property type="entry name" value="DUF3835"/>
</dbReference>
<dbReference type="InterPro" id="IPR052255">
    <property type="entry name" value="RNA_pol_II_subunit5-mediator"/>
</dbReference>
<protein>
    <submittedName>
        <fullName evidence="4">Prefoldin subunit-domain-containing protein</fullName>
    </submittedName>
</protein>
<feature type="region of interest" description="Disordered" evidence="2">
    <location>
        <begin position="397"/>
        <end position="449"/>
    </location>
</feature>
<dbReference type="GO" id="GO:0019212">
    <property type="term" value="F:phosphatase inhibitor activity"/>
    <property type="evidence" value="ECO:0007669"/>
    <property type="project" value="TreeGrafter"/>
</dbReference>
<feature type="domain" description="DUF3835" evidence="3">
    <location>
        <begin position="521"/>
        <end position="599"/>
    </location>
</feature>
<keyword evidence="5" id="KW-1185">Reference proteome</keyword>
<evidence type="ECO:0000256" key="1">
    <source>
        <dbReference type="SAM" id="Coils"/>
    </source>
</evidence>
<evidence type="ECO:0000313" key="4">
    <source>
        <dbReference type="EMBL" id="KAK4459597.1"/>
    </source>
</evidence>
<evidence type="ECO:0000256" key="2">
    <source>
        <dbReference type="SAM" id="MobiDB-lite"/>
    </source>
</evidence>
<dbReference type="GO" id="GO:0003714">
    <property type="term" value="F:transcription corepressor activity"/>
    <property type="evidence" value="ECO:0007669"/>
    <property type="project" value="TreeGrafter"/>
</dbReference>
<dbReference type="InterPro" id="IPR039553">
    <property type="entry name" value="Prefoldin-like"/>
</dbReference>
<accession>A0AAV9HGI0</accession>
<proteinExistence type="predicted"/>
<feature type="compositionally biased region" description="Acidic residues" evidence="2">
    <location>
        <begin position="311"/>
        <end position="342"/>
    </location>
</feature>
<reference evidence="4" key="2">
    <citation type="submission" date="2023-06" db="EMBL/GenBank/DDBJ databases">
        <authorList>
            <consortium name="Lawrence Berkeley National Laboratory"/>
            <person name="Mondo S.J."/>
            <person name="Hensen N."/>
            <person name="Bonometti L."/>
            <person name="Westerberg I."/>
            <person name="Brannstrom I.O."/>
            <person name="Guillou S."/>
            <person name="Cros-Aarteil S."/>
            <person name="Calhoun S."/>
            <person name="Haridas S."/>
            <person name="Kuo A."/>
            <person name="Pangilinan J."/>
            <person name="Riley R."/>
            <person name="Labutti K."/>
            <person name="Andreopoulos B."/>
            <person name="Lipzen A."/>
            <person name="Chen C."/>
            <person name="Yanf M."/>
            <person name="Daum C."/>
            <person name="Ng V."/>
            <person name="Clum A."/>
            <person name="Steindorff A."/>
            <person name="Ohm R."/>
            <person name="Martin F."/>
            <person name="Silar P."/>
            <person name="Natvig D."/>
            <person name="Lalanne C."/>
            <person name="Gautier V."/>
            <person name="Ament-Velasquez S.L."/>
            <person name="Kruys A."/>
            <person name="Hutchinson M.I."/>
            <person name="Powell A.J."/>
            <person name="Barry K."/>
            <person name="Miller A.N."/>
            <person name="Grigoriev I.V."/>
            <person name="Debuchy R."/>
            <person name="Gladieux P."/>
            <person name="Thoren M.H."/>
            <person name="Johannesson H."/>
        </authorList>
    </citation>
    <scope>NUCLEOTIDE SEQUENCE</scope>
    <source>
        <strain evidence="4">PSN324</strain>
    </source>
</reference>
<dbReference type="Pfam" id="PF12927">
    <property type="entry name" value="DUF3835"/>
    <property type="match status" value="1"/>
</dbReference>